<dbReference type="SMART" id="SM00192">
    <property type="entry name" value="LDLa"/>
    <property type="match status" value="3"/>
</dbReference>
<accession>A0A8X6F3X9</accession>
<dbReference type="GO" id="GO:0005615">
    <property type="term" value="C:extracellular space"/>
    <property type="evidence" value="ECO:0007669"/>
    <property type="project" value="TreeGrafter"/>
</dbReference>
<evidence type="ECO:0000256" key="8">
    <source>
        <dbReference type="SAM" id="SignalP"/>
    </source>
</evidence>
<keyword evidence="3 8" id="KW-0732">Signal</keyword>
<dbReference type="GO" id="GO:0031419">
    <property type="term" value="F:cobalamin binding"/>
    <property type="evidence" value="ECO:0007669"/>
    <property type="project" value="InterPro"/>
</dbReference>
<evidence type="ECO:0000313" key="10">
    <source>
        <dbReference type="Proteomes" id="UP000887116"/>
    </source>
</evidence>
<feature type="disulfide bond" evidence="7">
    <location>
        <begin position="50"/>
        <end position="65"/>
    </location>
</feature>
<feature type="binding site" evidence="5">
    <location>
        <position position="419"/>
    </location>
    <ligand>
        <name>cyanocob(III)alamin</name>
        <dbReference type="ChEBI" id="CHEBI:17439"/>
    </ligand>
</feature>
<dbReference type="Pfam" id="PF01122">
    <property type="entry name" value="Cobalamin_bind"/>
    <property type="match status" value="1"/>
</dbReference>
<feature type="binding site" evidence="5">
    <location>
        <position position="463"/>
    </location>
    <ligand>
        <name>cyanocob(III)alamin</name>
        <dbReference type="ChEBI" id="CHEBI:17439"/>
    </ligand>
</feature>
<organism evidence="9 10">
    <name type="scientific">Trichonephila clavata</name>
    <name type="common">Joro spider</name>
    <name type="synonym">Nephila clavata</name>
    <dbReference type="NCBI Taxonomy" id="2740835"/>
    <lineage>
        <taxon>Eukaryota</taxon>
        <taxon>Metazoa</taxon>
        <taxon>Ecdysozoa</taxon>
        <taxon>Arthropoda</taxon>
        <taxon>Chelicerata</taxon>
        <taxon>Arachnida</taxon>
        <taxon>Araneae</taxon>
        <taxon>Araneomorphae</taxon>
        <taxon>Entelegynae</taxon>
        <taxon>Araneoidea</taxon>
        <taxon>Nephilidae</taxon>
        <taxon>Trichonephila</taxon>
    </lineage>
</organism>
<dbReference type="Pfam" id="PF00057">
    <property type="entry name" value="Ldl_recept_a"/>
    <property type="match status" value="3"/>
</dbReference>
<dbReference type="PANTHER" id="PTHR10559">
    <property type="entry name" value="TRANSCOBALAMIN-1/GASTRIC INTRINSIC FACTOR"/>
    <property type="match status" value="1"/>
</dbReference>
<dbReference type="InterPro" id="IPR023415">
    <property type="entry name" value="LDLR_class-A_CS"/>
</dbReference>
<comment type="subcellular location">
    <subcellularLocation>
        <location evidence="1">Secreted</location>
    </subcellularLocation>
</comment>
<keyword evidence="4 6" id="KW-1015">Disulfide bond</keyword>
<keyword evidence="5" id="KW-0170">Cobalt</keyword>
<dbReference type="AlphaFoldDB" id="A0A8X6F3X9"/>
<dbReference type="PROSITE" id="PS01209">
    <property type="entry name" value="LDLRA_1"/>
    <property type="match status" value="1"/>
</dbReference>
<sequence length="472" mass="53385">MTFILWAGSLWLLFIPEILGQTRYKSVKNCTPNEFSCNNGHQCIYKFRWCNDDSDCSDYSDENYCSGDTYCPESYFTCDTGTCIPEIGRCDGYPSCPDGSDEFDCDCEEISDSTGKIIYSVHVGRKRTSKCWRILVPENKYLNLTIHNPKFASAENCDEAGISVSWEASSSKSITICPGDDSSKQRQINTFADTEIKHRRSSAHFYEEVFDSFELSFYVEDLLCMRPDSFKCSLTSCVSPEKRCDGKRDCLNGEDERRCERGVFTIQGVNNSRILASRWIKKQRNPAWGWGENTHRAITALYLGQGVNFNGTNLEEDLTAKQLELRMSTAILRNETELITPTQLAMYINALLVICHDPRNFYGFDLVADLQKQVDNSINTTHLLPYLALCNAKEKLSDDAIDKLINVLESSSNHSFLTDVQAMALMALSCAGNTSKISEFKENITHATDRLKKYQNEDGSFGNIYTTALVMQ</sequence>
<evidence type="ECO:0000256" key="5">
    <source>
        <dbReference type="PIRSR" id="PIRSR602157-1"/>
    </source>
</evidence>
<dbReference type="InterPro" id="IPR008930">
    <property type="entry name" value="Terpenoid_cyclase/PrenylTrfase"/>
</dbReference>
<dbReference type="Gene3D" id="4.10.400.10">
    <property type="entry name" value="Low-density Lipoprotein Receptor"/>
    <property type="match status" value="3"/>
</dbReference>
<feature type="disulfide bond" evidence="7">
    <location>
        <begin position="232"/>
        <end position="250"/>
    </location>
</feature>
<evidence type="ECO:0000256" key="2">
    <source>
        <dbReference type="ARBA" id="ARBA00022525"/>
    </source>
</evidence>
<dbReference type="GO" id="GO:0015889">
    <property type="term" value="P:cobalamin transport"/>
    <property type="evidence" value="ECO:0007669"/>
    <property type="project" value="InterPro"/>
</dbReference>
<feature type="disulfide bond" evidence="7">
    <location>
        <begin position="244"/>
        <end position="259"/>
    </location>
</feature>
<dbReference type="PROSITE" id="PS50068">
    <property type="entry name" value="LDLRA_2"/>
    <property type="match status" value="3"/>
</dbReference>
<dbReference type="SUPFAM" id="SSF48239">
    <property type="entry name" value="Terpenoid cyclases/Protein prenyltransferases"/>
    <property type="match status" value="1"/>
</dbReference>
<dbReference type="PRINTS" id="PR00261">
    <property type="entry name" value="LDLRECEPTOR"/>
</dbReference>
<dbReference type="EMBL" id="BMAO01000841">
    <property type="protein sequence ID" value="GFQ69562.1"/>
    <property type="molecule type" value="Genomic_DNA"/>
</dbReference>
<evidence type="ECO:0000256" key="7">
    <source>
        <dbReference type="PROSITE-ProRule" id="PRU00124"/>
    </source>
</evidence>
<feature type="chain" id="PRO_5036444472" evidence="8">
    <location>
        <begin position="21"/>
        <end position="472"/>
    </location>
</feature>
<feature type="disulfide bond" evidence="7">
    <location>
        <begin position="90"/>
        <end position="105"/>
    </location>
</feature>
<dbReference type="CDD" id="cd00112">
    <property type="entry name" value="LDLa"/>
    <property type="match status" value="2"/>
</dbReference>
<feature type="disulfide bond" evidence="7">
    <location>
        <begin position="78"/>
        <end position="96"/>
    </location>
</feature>
<dbReference type="Gene3D" id="1.50.10.20">
    <property type="match status" value="1"/>
</dbReference>
<protein>
    <submittedName>
        <fullName evidence="9">Uncharacterized protein CG3556</fullName>
    </submittedName>
</protein>
<dbReference type="InterPro" id="IPR051588">
    <property type="entry name" value="Cobalamin_Transport"/>
</dbReference>
<evidence type="ECO:0000256" key="3">
    <source>
        <dbReference type="ARBA" id="ARBA00022729"/>
    </source>
</evidence>
<reference evidence="9" key="1">
    <citation type="submission" date="2020-07" db="EMBL/GenBank/DDBJ databases">
        <title>Multicomponent nature underlies the extraordinary mechanical properties of spider dragline silk.</title>
        <authorList>
            <person name="Kono N."/>
            <person name="Nakamura H."/>
            <person name="Mori M."/>
            <person name="Yoshida Y."/>
            <person name="Ohtoshi R."/>
            <person name="Malay A.D."/>
            <person name="Moran D.A.P."/>
            <person name="Tomita M."/>
            <person name="Numata K."/>
            <person name="Arakawa K."/>
        </authorList>
    </citation>
    <scope>NUCLEOTIDE SEQUENCE</scope>
</reference>
<feature type="disulfide bond" evidence="6">
    <location>
        <begin position="390"/>
        <end position="430"/>
    </location>
</feature>
<dbReference type="InterPro" id="IPR036055">
    <property type="entry name" value="LDL_receptor-like_sf"/>
</dbReference>
<dbReference type="OrthoDB" id="6423184at2759"/>
<comment type="caution">
    <text evidence="9">The sequence shown here is derived from an EMBL/GenBank/DDBJ whole genome shotgun (WGS) entry which is preliminary data.</text>
</comment>
<feature type="non-terminal residue" evidence="9">
    <location>
        <position position="472"/>
    </location>
</feature>
<evidence type="ECO:0000313" key="9">
    <source>
        <dbReference type="EMBL" id="GFQ69562.1"/>
    </source>
</evidence>
<name>A0A8X6F3X9_TRICU</name>
<dbReference type="InterPro" id="IPR002157">
    <property type="entry name" value="Cbl-bd_prot"/>
</dbReference>
<dbReference type="SUPFAM" id="SSF57424">
    <property type="entry name" value="LDL receptor-like module"/>
    <property type="match status" value="3"/>
</dbReference>
<dbReference type="Proteomes" id="UP000887116">
    <property type="component" value="Unassembled WGS sequence"/>
</dbReference>
<feature type="signal peptide" evidence="8">
    <location>
        <begin position="1"/>
        <end position="20"/>
    </location>
</feature>
<dbReference type="InterPro" id="IPR002172">
    <property type="entry name" value="LDrepeatLR_classA_rpt"/>
</dbReference>
<keyword evidence="10" id="KW-1185">Reference proteome</keyword>
<evidence type="ECO:0000256" key="1">
    <source>
        <dbReference type="ARBA" id="ARBA00004613"/>
    </source>
</evidence>
<feature type="disulfide bond" evidence="7">
    <location>
        <begin position="71"/>
        <end position="83"/>
    </location>
</feature>
<evidence type="ECO:0000256" key="6">
    <source>
        <dbReference type="PIRSR" id="PIRSR602157-2"/>
    </source>
</evidence>
<comment type="caution">
    <text evidence="7">Lacks conserved residue(s) required for the propagation of feature annotation.</text>
</comment>
<gene>
    <name evidence="9" type="primary">CG3556_8</name>
    <name evidence="9" type="ORF">TNCT_723501</name>
</gene>
<dbReference type="PANTHER" id="PTHR10559:SF18">
    <property type="entry name" value="TRANSCOBALAMIN II"/>
    <property type="match status" value="1"/>
</dbReference>
<keyword evidence="2" id="KW-0964">Secreted</keyword>
<evidence type="ECO:0000256" key="4">
    <source>
        <dbReference type="ARBA" id="ARBA00023157"/>
    </source>
</evidence>
<proteinExistence type="predicted"/>